<organism evidence="1 2">
    <name type="scientific">Coemansia furcata</name>
    <dbReference type="NCBI Taxonomy" id="417177"/>
    <lineage>
        <taxon>Eukaryota</taxon>
        <taxon>Fungi</taxon>
        <taxon>Fungi incertae sedis</taxon>
        <taxon>Zoopagomycota</taxon>
        <taxon>Kickxellomycotina</taxon>
        <taxon>Kickxellomycetes</taxon>
        <taxon>Kickxellales</taxon>
        <taxon>Kickxellaceae</taxon>
        <taxon>Coemansia</taxon>
    </lineage>
</organism>
<accession>A0ACC1LJR5</accession>
<name>A0ACC1LJR5_9FUNG</name>
<sequence>MTVLDKVKEDMLKSRNMGNRGGRGGRGRGGNVGGRGGGHTGSSQTGGGRGRGRGGSTMANKKDFLDELRRQLKQRTHVMSNSDNEKYLPYAADAEVSLTVEELLVLQRQYERELPRVRIQTKFNYAWGLIKSNIKREQQLGVRLMQEIYQEHAERQRECVYYLAIGHYKLGDYASARVFVEQLLALEPENAQAKSLRKLIDDRVSHDGLIGLALSGGALALVGIAAATFFRRSK</sequence>
<gene>
    <name evidence="1" type="primary">FIS1</name>
    <name evidence="1" type="ORF">H4S07_002553</name>
</gene>
<comment type="caution">
    <text evidence="1">The sequence shown here is derived from an EMBL/GenBank/DDBJ whole genome shotgun (WGS) entry which is preliminary data.</text>
</comment>
<protein>
    <submittedName>
        <fullName evidence="1">Mitochondrial membrane protein</fullName>
    </submittedName>
</protein>
<dbReference type="Proteomes" id="UP001140096">
    <property type="component" value="Unassembled WGS sequence"/>
</dbReference>
<evidence type="ECO:0000313" key="2">
    <source>
        <dbReference type="Proteomes" id="UP001140096"/>
    </source>
</evidence>
<evidence type="ECO:0000313" key="1">
    <source>
        <dbReference type="EMBL" id="KAJ2810644.1"/>
    </source>
</evidence>
<dbReference type="EMBL" id="JANBUP010000652">
    <property type="protein sequence ID" value="KAJ2810644.1"/>
    <property type="molecule type" value="Genomic_DNA"/>
</dbReference>
<keyword evidence="2" id="KW-1185">Reference proteome</keyword>
<reference evidence="1" key="1">
    <citation type="submission" date="2022-07" db="EMBL/GenBank/DDBJ databases">
        <title>Phylogenomic reconstructions and comparative analyses of Kickxellomycotina fungi.</title>
        <authorList>
            <person name="Reynolds N.K."/>
            <person name="Stajich J.E."/>
            <person name="Barry K."/>
            <person name="Grigoriev I.V."/>
            <person name="Crous P."/>
            <person name="Smith M.E."/>
        </authorList>
    </citation>
    <scope>NUCLEOTIDE SEQUENCE</scope>
    <source>
        <strain evidence="1">CBS 102833</strain>
    </source>
</reference>
<proteinExistence type="predicted"/>